<dbReference type="OrthoDB" id="8442276at2"/>
<evidence type="ECO:0000313" key="2">
    <source>
        <dbReference type="Proteomes" id="UP000184420"/>
    </source>
</evidence>
<name>A0A1M7CMD1_9BACT</name>
<reference evidence="1 2" key="1">
    <citation type="submission" date="2016-11" db="EMBL/GenBank/DDBJ databases">
        <authorList>
            <person name="Jaros S."/>
            <person name="Januszkiewicz K."/>
            <person name="Wedrychowicz H."/>
        </authorList>
    </citation>
    <scope>NUCLEOTIDE SEQUENCE [LARGE SCALE GENOMIC DNA]</scope>
    <source>
        <strain evidence="1 2">DSM 27406</strain>
    </source>
</reference>
<proteinExistence type="predicted"/>
<organism evidence="1 2">
    <name type="scientific">Chitinophaga jiangningensis</name>
    <dbReference type="NCBI Taxonomy" id="1419482"/>
    <lineage>
        <taxon>Bacteria</taxon>
        <taxon>Pseudomonadati</taxon>
        <taxon>Bacteroidota</taxon>
        <taxon>Chitinophagia</taxon>
        <taxon>Chitinophagales</taxon>
        <taxon>Chitinophagaceae</taxon>
        <taxon>Chitinophaga</taxon>
    </lineage>
</organism>
<protein>
    <recommendedName>
        <fullName evidence="3">DUF4256 domain-containing protein</fullName>
    </recommendedName>
</protein>
<evidence type="ECO:0000313" key="1">
    <source>
        <dbReference type="EMBL" id="SHL68273.1"/>
    </source>
</evidence>
<accession>A0A1M7CMD1</accession>
<sequence>MAKSKSTGNHLSALEREALLNTLQTRFEKNALRHKGITWDAVQERLDAAPGKCWSLQQMEETGGEPDVVGRDEATGAIIFCDCSAETPKERRNVCYDAEALASRKEHKPGDSAVAMAEAMGISLLTEDQYRHLQELGEFDLKTSSWVATPKEIRKLGGALFGDRRYNHVFIYHNGASSYYGVRGFRGRLLV</sequence>
<gene>
    <name evidence="1" type="ORF">SAMN05444266_104387</name>
</gene>
<dbReference type="Proteomes" id="UP000184420">
    <property type="component" value="Unassembled WGS sequence"/>
</dbReference>
<dbReference type="EMBL" id="FRBL01000004">
    <property type="protein sequence ID" value="SHL68273.1"/>
    <property type="molecule type" value="Genomic_DNA"/>
</dbReference>
<keyword evidence="2" id="KW-1185">Reference proteome</keyword>
<dbReference type="RefSeq" id="WP_073081103.1">
    <property type="nucleotide sequence ID" value="NZ_FRBL01000004.1"/>
</dbReference>
<dbReference type="AlphaFoldDB" id="A0A1M7CMD1"/>
<dbReference type="Pfam" id="PF14066">
    <property type="entry name" value="DUF4256"/>
    <property type="match status" value="1"/>
</dbReference>
<dbReference type="InterPro" id="IPR025352">
    <property type="entry name" value="DUF4256"/>
</dbReference>
<dbReference type="STRING" id="1419482.SAMN05444266_104387"/>
<evidence type="ECO:0008006" key="3">
    <source>
        <dbReference type="Google" id="ProtNLM"/>
    </source>
</evidence>